<keyword evidence="3" id="KW-1185">Reference proteome</keyword>
<dbReference type="EMBL" id="JAULJE010000008">
    <property type="protein sequence ID" value="KAK1339884.1"/>
    <property type="molecule type" value="Genomic_DNA"/>
</dbReference>
<evidence type="ECO:0000313" key="3">
    <source>
        <dbReference type="Proteomes" id="UP001177744"/>
    </source>
</evidence>
<evidence type="ECO:0000256" key="1">
    <source>
        <dbReference type="SAM" id="MobiDB-lite"/>
    </source>
</evidence>
<proteinExistence type="predicted"/>
<dbReference type="InterPro" id="IPR009072">
    <property type="entry name" value="Histone-fold"/>
</dbReference>
<dbReference type="Proteomes" id="UP001177744">
    <property type="component" value="Unassembled WGS sequence"/>
</dbReference>
<sequence length="222" mass="24062">MMLDSGEIIDTGSDYEDQDALCEPGDFGKPGNHFQYQDPEEDRGLGGLAVRRCTRPSESLRRGGGFQKALCRSRQLASSPLWLLITGELAGCPPVHQAFRKPPGQPLHSGAASSASCWPNQLPGHPESRPLSLLLAQSPISSASPTYAVVETSSAPPECHHRLVREIAQDFNPDLHFQSTAHGALQDKSTSRTLSFFIRKSSKDSHETCNQGSSGQQQLVQS</sequence>
<dbReference type="Gene3D" id="1.10.20.10">
    <property type="entry name" value="Histone, subunit A"/>
    <property type="match status" value="1"/>
</dbReference>
<gene>
    <name evidence="2" type="ORF">QTO34_018444</name>
</gene>
<dbReference type="GO" id="GO:0046982">
    <property type="term" value="F:protein heterodimerization activity"/>
    <property type="evidence" value="ECO:0007669"/>
    <property type="project" value="InterPro"/>
</dbReference>
<name>A0AA40LQD0_CNENI</name>
<dbReference type="AlphaFoldDB" id="A0AA40LQD0"/>
<feature type="compositionally biased region" description="Low complexity" evidence="1">
    <location>
        <begin position="211"/>
        <end position="222"/>
    </location>
</feature>
<reference evidence="2" key="1">
    <citation type="submission" date="2023-06" db="EMBL/GenBank/DDBJ databases">
        <title>Reference genome for the Northern bat (Eptesicus nilssonii), a most northern bat species.</title>
        <authorList>
            <person name="Laine V.N."/>
            <person name="Pulliainen A.T."/>
            <person name="Lilley T.M."/>
        </authorList>
    </citation>
    <scope>NUCLEOTIDE SEQUENCE</scope>
    <source>
        <strain evidence="2">BLF_Eptnil</strain>
        <tissue evidence="2">Kidney</tissue>
    </source>
</reference>
<organism evidence="2 3">
    <name type="scientific">Cnephaeus nilssonii</name>
    <name type="common">Northern bat</name>
    <name type="synonym">Eptesicus nilssonii</name>
    <dbReference type="NCBI Taxonomy" id="3371016"/>
    <lineage>
        <taxon>Eukaryota</taxon>
        <taxon>Metazoa</taxon>
        <taxon>Chordata</taxon>
        <taxon>Craniata</taxon>
        <taxon>Vertebrata</taxon>
        <taxon>Euteleostomi</taxon>
        <taxon>Mammalia</taxon>
        <taxon>Eutheria</taxon>
        <taxon>Laurasiatheria</taxon>
        <taxon>Chiroptera</taxon>
        <taxon>Yangochiroptera</taxon>
        <taxon>Vespertilionidae</taxon>
        <taxon>Cnephaeus</taxon>
    </lineage>
</organism>
<accession>A0AA40LQD0</accession>
<protein>
    <submittedName>
        <fullName evidence="2">Uncharacterized protein</fullName>
    </submittedName>
</protein>
<feature type="region of interest" description="Disordered" evidence="1">
    <location>
        <begin position="201"/>
        <end position="222"/>
    </location>
</feature>
<comment type="caution">
    <text evidence="2">The sequence shown here is derived from an EMBL/GenBank/DDBJ whole genome shotgun (WGS) entry which is preliminary data.</text>
</comment>
<evidence type="ECO:0000313" key="2">
    <source>
        <dbReference type="EMBL" id="KAK1339884.1"/>
    </source>
</evidence>